<feature type="region of interest" description="Disordered" evidence="3">
    <location>
        <begin position="497"/>
        <end position="526"/>
    </location>
</feature>
<evidence type="ECO:0000313" key="8">
    <source>
        <dbReference type="Proteomes" id="UP001152799"/>
    </source>
</evidence>
<evidence type="ECO:0000259" key="6">
    <source>
        <dbReference type="PROSITE" id="PS51034"/>
    </source>
</evidence>
<proteinExistence type="predicted"/>
<dbReference type="SMART" id="SM00241">
    <property type="entry name" value="ZP"/>
    <property type="match status" value="1"/>
</dbReference>
<reference evidence="7" key="1">
    <citation type="submission" date="2022-01" db="EMBL/GenBank/DDBJ databases">
        <authorList>
            <person name="King R."/>
        </authorList>
    </citation>
    <scope>NUCLEOTIDE SEQUENCE</scope>
</reference>
<keyword evidence="8" id="KW-1185">Reference proteome</keyword>
<name>A0A9N9QLB6_9CUCU</name>
<dbReference type="InterPro" id="IPR042235">
    <property type="entry name" value="ZP-C_dom"/>
</dbReference>
<dbReference type="InterPro" id="IPR051962">
    <property type="entry name" value="Cuticlin"/>
</dbReference>
<dbReference type="PANTHER" id="PTHR22907">
    <property type="entry name" value="GH04558P"/>
    <property type="match status" value="1"/>
</dbReference>
<keyword evidence="4" id="KW-0472">Membrane</keyword>
<keyword evidence="4" id="KW-0812">Transmembrane</keyword>
<organism evidence="7 8">
    <name type="scientific">Ceutorhynchus assimilis</name>
    <name type="common">cabbage seed weevil</name>
    <dbReference type="NCBI Taxonomy" id="467358"/>
    <lineage>
        <taxon>Eukaryota</taxon>
        <taxon>Metazoa</taxon>
        <taxon>Ecdysozoa</taxon>
        <taxon>Arthropoda</taxon>
        <taxon>Hexapoda</taxon>
        <taxon>Insecta</taxon>
        <taxon>Pterygota</taxon>
        <taxon>Neoptera</taxon>
        <taxon>Endopterygota</taxon>
        <taxon>Coleoptera</taxon>
        <taxon>Polyphaga</taxon>
        <taxon>Cucujiformia</taxon>
        <taxon>Curculionidae</taxon>
        <taxon>Ceutorhynchinae</taxon>
        <taxon>Ceutorhynchus</taxon>
    </lineage>
</organism>
<evidence type="ECO:0000256" key="2">
    <source>
        <dbReference type="PROSITE-ProRule" id="PRU00076"/>
    </source>
</evidence>
<evidence type="ECO:0000313" key="7">
    <source>
        <dbReference type="EMBL" id="CAG9763528.1"/>
    </source>
</evidence>
<dbReference type="Pfam" id="PF25301">
    <property type="entry name" value="CUT_C"/>
    <property type="match status" value="1"/>
</dbReference>
<dbReference type="Gene3D" id="2.60.40.4100">
    <property type="entry name" value="Zona pellucida, ZP-C domain"/>
    <property type="match status" value="1"/>
</dbReference>
<evidence type="ECO:0000256" key="3">
    <source>
        <dbReference type="SAM" id="MobiDB-lite"/>
    </source>
</evidence>
<feature type="domain" description="EGF-like" evidence="5">
    <location>
        <begin position="114"/>
        <end position="152"/>
    </location>
</feature>
<gene>
    <name evidence="7" type="ORF">CEUTPL_LOCUS4186</name>
</gene>
<keyword evidence="4" id="KW-1133">Transmembrane helix</keyword>
<dbReference type="OrthoDB" id="4405280at2759"/>
<evidence type="ECO:0000256" key="1">
    <source>
        <dbReference type="ARBA" id="ARBA00022729"/>
    </source>
</evidence>
<protein>
    <recommendedName>
        <fullName evidence="9">ZP domain-containing protein</fullName>
    </recommendedName>
</protein>
<dbReference type="EMBL" id="OU892290">
    <property type="protein sequence ID" value="CAG9763528.1"/>
    <property type="molecule type" value="Genomic_DNA"/>
</dbReference>
<dbReference type="PROSITE" id="PS01186">
    <property type="entry name" value="EGF_2"/>
    <property type="match status" value="2"/>
</dbReference>
<keyword evidence="2" id="KW-0245">EGF-like domain</keyword>
<dbReference type="InterPro" id="IPR001507">
    <property type="entry name" value="ZP_dom"/>
</dbReference>
<feature type="transmembrane region" description="Helical" evidence="4">
    <location>
        <begin position="461"/>
        <end position="489"/>
    </location>
</feature>
<sequence length="526" mass="58106">MLCECLPGYHGNAAVKCDKAGDCICQHNTALNENEECVPCLPEKGFTIDKDGRCVCDLEKGLIVDERGNCVCPIEFGYRLDVRGNCVPVKGPKCETDDDCPDFKYCNPNTKTCDNPCAKKRCGVYALCNATNHQAVCQCVNGYTGNPDKYCNYTSPYRTDFPKPDMMVSCLSDGVQVEILINEREGFNGVLYVKGRSKDEQCRRVLTLPPNSVSRTELFKGKASFVLVIQKHTKLVTYKAQAYHIQCVYQTGEQNVTLGFNVSMLTTAGTIANTGPPPTCLMKIVTPTGQEINSAEIGDSLILQVDVQPGSIYGGFARSCVAKTMEDSVENEYLVTDENGCATDPSIFGEWEYNPDTQSLLATFHAFKFPSSDNIRFQCNIRVCFGKCQPVNCRGSDAFGRRKRAVKDNDNDTDNLLSGQLREEITIQSNAILTLERREERYTDTSLSPDAQRSEDICVSMIGFIIALIITALLALVAVAVAVSCWLMAYRRRPKSTGPLPHPPEFPNPLFTTPEPMAEPSPDYLT</sequence>
<comment type="caution">
    <text evidence="2">Lacks conserved residue(s) required for the propagation of feature annotation.</text>
</comment>
<dbReference type="InterPro" id="IPR000742">
    <property type="entry name" value="EGF"/>
</dbReference>
<dbReference type="PANTHER" id="PTHR22907:SF46">
    <property type="entry name" value="ZP DOMAIN-CONTAINING PROTEIN"/>
    <property type="match status" value="1"/>
</dbReference>
<keyword evidence="1" id="KW-0732">Signal</keyword>
<dbReference type="PROSITE" id="PS51034">
    <property type="entry name" value="ZP_2"/>
    <property type="match status" value="1"/>
</dbReference>
<feature type="domain" description="ZP" evidence="6">
    <location>
        <begin position="169"/>
        <end position="400"/>
    </location>
</feature>
<dbReference type="AlphaFoldDB" id="A0A9N9QLB6"/>
<accession>A0A9N9QLB6</accession>
<evidence type="ECO:0008006" key="9">
    <source>
        <dbReference type="Google" id="ProtNLM"/>
    </source>
</evidence>
<dbReference type="PROSITE" id="PS50026">
    <property type="entry name" value="EGF_3"/>
    <property type="match status" value="1"/>
</dbReference>
<evidence type="ECO:0000256" key="4">
    <source>
        <dbReference type="SAM" id="Phobius"/>
    </source>
</evidence>
<dbReference type="InterPro" id="IPR057475">
    <property type="entry name" value="CUT_C"/>
</dbReference>
<dbReference type="Proteomes" id="UP001152799">
    <property type="component" value="Chromosome 14"/>
</dbReference>
<evidence type="ECO:0000259" key="5">
    <source>
        <dbReference type="PROSITE" id="PS50026"/>
    </source>
</evidence>